<feature type="repeat" description="TPR" evidence="1">
    <location>
        <begin position="640"/>
        <end position="673"/>
    </location>
</feature>
<dbReference type="PROSITE" id="PS51257">
    <property type="entry name" value="PROKAR_LIPOPROTEIN"/>
    <property type="match status" value="1"/>
</dbReference>
<dbReference type="Pfam" id="PF13432">
    <property type="entry name" value="TPR_16"/>
    <property type="match status" value="3"/>
</dbReference>
<organism evidence="2 3">
    <name type="scientific">Maridesulfovibrio hydrothermalis AM13 = DSM 14728</name>
    <dbReference type="NCBI Taxonomy" id="1121451"/>
    <lineage>
        <taxon>Bacteria</taxon>
        <taxon>Pseudomonadati</taxon>
        <taxon>Thermodesulfobacteriota</taxon>
        <taxon>Desulfovibrionia</taxon>
        <taxon>Desulfovibrionales</taxon>
        <taxon>Desulfovibrionaceae</taxon>
        <taxon>Maridesulfovibrio</taxon>
    </lineage>
</organism>
<name>L0RF45_9BACT</name>
<dbReference type="Gene3D" id="1.25.40.10">
    <property type="entry name" value="Tetratricopeptide repeat domain"/>
    <property type="match status" value="3"/>
</dbReference>
<dbReference type="STRING" id="1121451.DESAM_22565"/>
<evidence type="ECO:0000256" key="1">
    <source>
        <dbReference type="PROSITE-ProRule" id="PRU00339"/>
    </source>
</evidence>
<evidence type="ECO:0000313" key="2">
    <source>
        <dbReference type="EMBL" id="CCO24832.1"/>
    </source>
</evidence>
<feature type="repeat" description="TPR" evidence="1">
    <location>
        <begin position="572"/>
        <end position="605"/>
    </location>
</feature>
<dbReference type="SUPFAM" id="SSF48452">
    <property type="entry name" value="TPR-like"/>
    <property type="match status" value="4"/>
</dbReference>
<dbReference type="InterPro" id="IPR011990">
    <property type="entry name" value="TPR-like_helical_dom_sf"/>
</dbReference>
<dbReference type="GO" id="GO:0051301">
    <property type="term" value="P:cell division"/>
    <property type="evidence" value="ECO:0007669"/>
    <property type="project" value="TreeGrafter"/>
</dbReference>
<dbReference type="OrthoDB" id="220004at2"/>
<sequence length="791" mass="88525">MRKNILPIIMVVIVTCLFAGCEKRREDFYKKAVEYYEQEKFTESRLELKNALSLAPECAECRLLYGKLALEEGNFQNAFINFRYAADFDDKLTEAKVELSKLYLLAGEFDNAGDMARKALNEDSKNIDARLVLASVLAENKKYDESERMLDIARNEAPANPDVYLSLSSVYVRQKKMKEAEKALVDGVNRIPSNTALLMKIAAFYRKTDEPEKAKEFIEKLLEAGGGEPRFIIFAAEYYSSINDKTRAEELMSDLVKSFPDKDEYRVLYARLLSADKKADLTEKVLKEGLALNSASLQLRSALSGLYISLGRQEEAVKVLMDGTGIDEESADNVVYRKQLATLFLDMNEGAKALAQLDQVIERNPKDSEAHYLRGQIYLLEGKGQNAVAEFRQVVRDNPESAPAYVLLAKGHLANDETSIAIENLKAAIAIDPGYGPAREVLINTYLDRKNWHQAILELQRLKDKRPDDINIIAAIGDVYAIKGDVNLATHTFTEIARDFPDSPVGLMKLAELARKEGKNSAAQKYYTAALKIAPDSLVAIQGKVSVLLAQNKYTAAIKFCNGLLAKYPDNARIYEIMGRIQARRGNFDKAETYYSRAIDLAPEWMLPYMRIGDLYVANEKTKAGIAKFSGEVEKDGDAPGPQFILGLLYEQNGEFDKARKAYSDLLQKRPGFQLAANNLAYLLATKFSDNGDDMKEALKLARVAAGSQSPEALDTLGYVLFLNGEYEQALHVLNSALQIVPDFSAAQYHKALVYFRNNKKADAKKILTKIMNTPGDFPEKKEALNLLERM</sequence>
<keyword evidence="3" id="KW-1185">Reference proteome</keyword>
<dbReference type="SMART" id="SM00028">
    <property type="entry name" value="TPR"/>
    <property type="match status" value="15"/>
</dbReference>
<dbReference type="PROSITE" id="PS50005">
    <property type="entry name" value="TPR"/>
    <property type="match status" value="4"/>
</dbReference>
<dbReference type="PANTHER" id="PTHR12558:SF10">
    <property type="entry name" value="CELL DIVISION CYCLE PROTEIN 23 HOMOLOG"/>
    <property type="match status" value="1"/>
</dbReference>
<dbReference type="EMBL" id="FO203522">
    <property type="protein sequence ID" value="CCO24832.1"/>
    <property type="molecule type" value="Genomic_DNA"/>
</dbReference>
<feature type="repeat" description="TPR" evidence="1">
    <location>
        <begin position="368"/>
        <end position="401"/>
    </location>
</feature>
<proteinExistence type="predicted"/>
<feature type="repeat" description="TPR" evidence="1">
    <location>
        <begin position="711"/>
        <end position="744"/>
    </location>
</feature>
<dbReference type="Pfam" id="PF12895">
    <property type="entry name" value="ANAPC3"/>
    <property type="match status" value="1"/>
</dbReference>
<dbReference type="Pfam" id="PF14559">
    <property type="entry name" value="TPR_19"/>
    <property type="match status" value="3"/>
</dbReference>
<dbReference type="RefSeq" id="WP_015337430.1">
    <property type="nucleotide sequence ID" value="NC_020055.1"/>
</dbReference>
<reference evidence="2 3" key="1">
    <citation type="submission" date="2012-10" db="EMBL/GenBank/DDBJ databases">
        <authorList>
            <person name="Genoscope - CEA"/>
        </authorList>
    </citation>
    <scope>NUCLEOTIDE SEQUENCE [LARGE SCALE GENOMIC DNA]</scope>
    <source>
        <strain evidence="3">AM13 / DSM 14728</strain>
    </source>
</reference>
<dbReference type="GO" id="GO:0016567">
    <property type="term" value="P:protein ubiquitination"/>
    <property type="evidence" value="ECO:0007669"/>
    <property type="project" value="TreeGrafter"/>
</dbReference>
<dbReference type="KEGG" id="dhy:DESAM_22565"/>
<dbReference type="GO" id="GO:0031145">
    <property type="term" value="P:anaphase-promoting complex-dependent catabolic process"/>
    <property type="evidence" value="ECO:0007669"/>
    <property type="project" value="TreeGrafter"/>
</dbReference>
<dbReference type="PANTHER" id="PTHR12558">
    <property type="entry name" value="CELL DIVISION CYCLE 16,23,27"/>
    <property type="match status" value="1"/>
</dbReference>
<evidence type="ECO:0000313" key="3">
    <source>
        <dbReference type="Proteomes" id="UP000010808"/>
    </source>
</evidence>
<dbReference type="HOGENOM" id="CLU_007251_1_0_7"/>
<dbReference type="AlphaFoldDB" id="L0RF45"/>
<protein>
    <submittedName>
        <fullName evidence="2">Tetratricopeptide TPR_2 repeat protein</fullName>
    </submittedName>
</protein>
<dbReference type="PATRIC" id="fig|1121451.3.peg.2778"/>
<dbReference type="eggNOG" id="COG0457">
    <property type="taxonomic scope" value="Bacteria"/>
</dbReference>
<dbReference type="Proteomes" id="UP000010808">
    <property type="component" value="Chromosome"/>
</dbReference>
<accession>L0RF45</accession>
<gene>
    <name evidence="2" type="ORF">DESAM_22565</name>
</gene>
<keyword evidence="1" id="KW-0802">TPR repeat</keyword>
<dbReference type="PROSITE" id="PS50293">
    <property type="entry name" value="TPR_REGION"/>
    <property type="match status" value="1"/>
</dbReference>
<dbReference type="InterPro" id="IPR019734">
    <property type="entry name" value="TPR_rpt"/>
</dbReference>